<dbReference type="EMBL" id="JADBGQ010000008">
    <property type="protein sequence ID" value="KAG5384280.1"/>
    <property type="molecule type" value="Genomic_DNA"/>
</dbReference>
<dbReference type="PANTHER" id="PTHR48449">
    <property type="entry name" value="DUF1985 DOMAIN-CONTAINING PROTEIN"/>
    <property type="match status" value="1"/>
</dbReference>
<reference evidence="4 5" key="1">
    <citation type="submission" date="2021-03" db="EMBL/GenBank/DDBJ databases">
        <authorList>
            <person name="King G.J."/>
            <person name="Bancroft I."/>
            <person name="Baten A."/>
            <person name="Bloomfield J."/>
            <person name="Borpatragohain P."/>
            <person name="He Z."/>
            <person name="Irish N."/>
            <person name="Irwin J."/>
            <person name="Liu K."/>
            <person name="Mauleon R.P."/>
            <person name="Moore J."/>
            <person name="Morris R."/>
            <person name="Ostergaard L."/>
            <person name="Wang B."/>
            <person name="Wells R."/>
        </authorList>
    </citation>
    <scope>NUCLEOTIDE SEQUENCE [LARGE SCALE GENOMIC DNA]</scope>
    <source>
        <strain evidence="4">R-o-18</strain>
        <tissue evidence="4">Leaf</tissue>
    </source>
</reference>
<organism evidence="4 5">
    <name type="scientific">Brassica rapa subsp. trilocularis</name>
    <dbReference type="NCBI Taxonomy" id="1813537"/>
    <lineage>
        <taxon>Eukaryota</taxon>
        <taxon>Viridiplantae</taxon>
        <taxon>Streptophyta</taxon>
        <taxon>Embryophyta</taxon>
        <taxon>Tracheophyta</taxon>
        <taxon>Spermatophyta</taxon>
        <taxon>Magnoliopsida</taxon>
        <taxon>eudicotyledons</taxon>
        <taxon>Gunneridae</taxon>
        <taxon>Pentapetalae</taxon>
        <taxon>rosids</taxon>
        <taxon>malvids</taxon>
        <taxon>Brassicales</taxon>
        <taxon>Brassicaceae</taxon>
        <taxon>Brassiceae</taxon>
        <taxon>Brassica</taxon>
    </lineage>
</organism>
<protein>
    <recommendedName>
        <fullName evidence="3">DUF1985 domain-containing protein</fullName>
    </recommendedName>
</protein>
<comment type="caution">
    <text evidence="4">The sequence shown here is derived from an EMBL/GenBank/DDBJ whole genome shotgun (WGS) entry which is preliminary data.</text>
</comment>
<dbReference type="InterPro" id="IPR015410">
    <property type="entry name" value="DUF1985"/>
</dbReference>
<feature type="domain" description="DUF1985" evidence="3">
    <location>
        <begin position="48"/>
        <end position="162"/>
    </location>
</feature>
<dbReference type="Pfam" id="PF09331">
    <property type="entry name" value="DUF1985"/>
    <property type="match status" value="1"/>
</dbReference>
<keyword evidence="1" id="KW-0175">Coiled coil</keyword>
<evidence type="ECO:0000256" key="1">
    <source>
        <dbReference type="SAM" id="Coils"/>
    </source>
</evidence>
<gene>
    <name evidence="4" type="primary">A09p040900.1_BraROA</name>
    <name evidence="4" type="ORF">IGI04_035750</name>
</gene>
<keyword evidence="5" id="KW-1185">Reference proteome</keyword>
<dbReference type="PANTHER" id="PTHR48449:SF1">
    <property type="entry name" value="DUF1985 DOMAIN-CONTAINING PROTEIN"/>
    <property type="match status" value="1"/>
</dbReference>
<feature type="region of interest" description="Disordered" evidence="2">
    <location>
        <begin position="283"/>
        <end position="312"/>
    </location>
</feature>
<evidence type="ECO:0000313" key="4">
    <source>
        <dbReference type="EMBL" id="KAG5384280.1"/>
    </source>
</evidence>
<proteinExistence type="predicted"/>
<evidence type="ECO:0000313" key="5">
    <source>
        <dbReference type="Proteomes" id="UP000823674"/>
    </source>
</evidence>
<evidence type="ECO:0000256" key="2">
    <source>
        <dbReference type="SAM" id="MobiDB-lite"/>
    </source>
</evidence>
<sequence length="409" mass="46648">GCEPKPKKSINHHSKTEFLEDVENAVGEEVWNIVLASLLRVIIRLSSIFSLSEFENITALNCAPFVEDEYFTETKVHKGLWKKLKVQRKSPCKRELKGALEDVYSWSTEDKIRFTYLSILATVILGEDDKKELPLKLSRMVFDLPKFEKYPWRREAFKRLIASVKRVNLNANSYTLDGFVQTLQVWAYNIIPSLGAKIGRPSNIDDPPILKFKGLKGTNNIDINLVSVADTDNIMNVVINHVTPIFSDDKVVDNKIDALLQAICKKGGMGLVTWVEHGTKNIQMEKNTGEEVRGEAEEENEKSDDKETSRKRKIKVRIDSTKKLKAPESCVSVGSTEHTEALQMKAKLKQKAKKVETLESKIEEMGKQLQSFQTMKLRMFKVPQLKDEDISTDKMFAKKAVRDMNGRIR</sequence>
<dbReference type="Proteomes" id="UP000823674">
    <property type="component" value="Chromosome A09"/>
</dbReference>
<evidence type="ECO:0000259" key="3">
    <source>
        <dbReference type="Pfam" id="PF09331"/>
    </source>
</evidence>
<feature type="non-terminal residue" evidence="4">
    <location>
        <position position="1"/>
    </location>
</feature>
<accession>A0ABQ7LF95</accession>
<feature type="coiled-coil region" evidence="1">
    <location>
        <begin position="341"/>
        <end position="375"/>
    </location>
</feature>
<name>A0ABQ7LF95_BRACM</name>